<evidence type="ECO:0000256" key="5">
    <source>
        <dbReference type="ARBA" id="ARBA00035114"/>
    </source>
</evidence>
<accession>A0AAW2SI87</accession>
<dbReference type="GO" id="GO:0016020">
    <property type="term" value="C:membrane"/>
    <property type="evidence" value="ECO:0007669"/>
    <property type="project" value="UniProtKB-SubCell"/>
</dbReference>
<evidence type="ECO:0000256" key="2">
    <source>
        <dbReference type="ARBA" id="ARBA00022692"/>
    </source>
</evidence>
<keyword evidence="4" id="KW-0472">Membrane</keyword>
<evidence type="ECO:0000256" key="1">
    <source>
        <dbReference type="ARBA" id="ARBA00004167"/>
    </source>
</evidence>
<evidence type="ECO:0000313" key="6">
    <source>
        <dbReference type="EMBL" id="KAL0391834.1"/>
    </source>
</evidence>
<keyword evidence="2" id="KW-0812">Transmembrane</keyword>
<dbReference type="AlphaFoldDB" id="A0AAW2SI87"/>
<keyword evidence="3" id="KW-1133">Transmembrane helix</keyword>
<evidence type="ECO:0000256" key="3">
    <source>
        <dbReference type="ARBA" id="ARBA00022989"/>
    </source>
</evidence>
<comment type="subcellular location">
    <subcellularLocation>
        <location evidence="1">Membrane</location>
        <topology evidence="1">Single-pass membrane protein</topology>
    </subcellularLocation>
</comment>
<dbReference type="Pfam" id="PF05633">
    <property type="entry name" value="ROH1-like"/>
    <property type="match status" value="1"/>
</dbReference>
<dbReference type="EMBL" id="JACGWJ010000010">
    <property type="protein sequence ID" value="KAL0391834.1"/>
    <property type="molecule type" value="Genomic_DNA"/>
</dbReference>
<proteinExistence type="inferred from homology"/>
<protein>
    <submittedName>
        <fullName evidence="6">Protein ROH1</fullName>
    </submittedName>
</protein>
<evidence type="ECO:0000256" key="4">
    <source>
        <dbReference type="ARBA" id="ARBA00023136"/>
    </source>
</evidence>
<organism evidence="6">
    <name type="scientific">Sesamum radiatum</name>
    <name type="common">Black benniseed</name>
    <dbReference type="NCBI Taxonomy" id="300843"/>
    <lineage>
        <taxon>Eukaryota</taxon>
        <taxon>Viridiplantae</taxon>
        <taxon>Streptophyta</taxon>
        <taxon>Embryophyta</taxon>
        <taxon>Tracheophyta</taxon>
        <taxon>Spermatophyta</taxon>
        <taxon>Magnoliopsida</taxon>
        <taxon>eudicotyledons</taxon>
        <taxon>Gunneridae</taxon>
        <taxon>Pentapetalae</taxon>
        <taxon>asterids</taxon>
        <taxon>lamiids</taxon>
        <taxon>Lamiales</taxon>
        <taxon>Pedaliaceae</taxon>
        <taxon>Sesamum</taxon>
    </lineage>
</organism>
<dbReference type="PANTHER" id="PTHR31509">
    <property type="entry name" value="BPS1-LIKE PROTEIN"/>
    <property type="match status" value="1"/>
</dbReference>
<reference evidence="6" key="1">
    <citation type="submission" date="2020-06" db="EMBL/GenBank/DDBJ databases">
        <authorList>
            <person name="Li T."/>
            <person name="Hu X."/>
            <person name="Zhang T."/>
            <person name="Song X."/>
            <person name="Zhang H."/>
            <person name="Dai N."/>
            <person name="Sheng W."/>
            <person name="Hou X."/>
            <person name="Wei L."/>
        </authorList>
    </citation>
    <scope>NUCLEOTIDE SEQUENCE</scope>
    <source>
        <strain evidence="6">G02</strain>
        <tissue evidence="6">Leaf</tissue>
    </source>
</reference>
<gene>
    <name evidence="6" type="ORF">Sradi_2406200</name>
</gene>
<comment type="similarity">
    <text evidence="5">Belongs to the ROH1 family.</text>
</comment>
<dbReference type="InterPro" id="IPR008511">
    <property type="entry name" value="ROH1-like"/>
</dbReference>
<sequence length="96" mass="11042">MSPRDGTGDIFGLLKEIIELEKCARPLNELTDSVHFPLKKDKEVELKQKVEEMGSVFEAIKDGLDPLERQVREVFHHIVRSRTECLESLSRPNSHD</sequence>
<reference evidence="6" key="2">
    <citation type="journal article" date="2024" name="Plant">
        <title>Genomic evolution and insights into agronomic trait innovations of Sesamum species.</title>
        <authorList>
            <person name="Miao H."/>
            <person name="Wang L."/>
            <person name="Qu L."/>
            <person name="Liu H."/>
            <person name="Sun Y."/>
            <person name="Le M."/>
            <person name="Wang Q."/>
            <person name="Wei S."/>
            <person name="Zheng Y."/>
            <person name="Lin W."/>
            <person name="Duan Y."/>
            <person name="Cao H."/>
            <person name="Xiong S."/>
            <person name="Wang X."/>
            <person name="Wei L."/>
            <person name="Li C."/>
            <person name="Ma Q."/>
            <person name="Ju M."/>
            <person name="Zhao R."/>
            <person name="Li G."/>
            <person name="Mu C."/>
            <person name="Tian Q."/>
            <person name="Mei H."/>
            <person name="Zhang T."/>
            <person name="Gao T."/>
            <person name="Zhang H."/>
        </authorList>
    </citation>
    <scope>NUCLEOTIDE SEQUENCE</scope>
    <source>
        <strain evidence="6">G02</strain>
    </source>
</reference>
<name>A0AAW2SI87_SESRA</name>
<comment type="caution">
    <text evidence="6">The sequence shown here is derived from an EMBL/GenBank/DDBJ whole genome shotgun (WGS) entry which is preliminary data.</text>
</comment>